<dbReference type="Gene3D" id="6.10.340.10">
    <property type="match status" value="1"/>
</dbReference>
<keyword evidence="2 9" id="KW-0812">Transmembrane</keyword>
<dbReference type="Pfam" id="PF00672">
    <property type="entry name" value="HAMP"/>
    <property type="match status" value="1"/>
</dbReference>
<feature type="transmembrane region" description="Helical" evidence="9">
    <location>
        <begin position="319"/>
        <end position="342"/>
    </location>
</feature>
<proteinExistence type="inferred from homology"/>
<dbReference type="CDD" id="cd06225">
    <property type="entry name" value="HAMP"/>
    <property type="match status" value="1"/>
</dbReference>
<dbReference type="GO" id="GO:0016020">
    <property type="term" value="C:membrane"/>
    <property type="evidence" value="ECO:0007669"/>
    <property type="project" value="UniProtKB-SubCell"/>
</dbReference>
<dbReference type="PANTHER" id="PTHR32089:SF119">
    <property type="entry name" value="METHYL-ACCEPTING CHEMOTAXIS PROTEIN CTPL"/>
    <property type="match status" value="1"/>
</dbReference>
<keyword evidence="5 7" id="KW-0807">Transducer</keyword>
<dbReference type="eggNOG" id="COG0840">
    <property type="taxonomic scope" value="Bacteria"/>
</dbReference>
<dbReference type="FunFam" id="1.10.287.950:FF:000001">
    <property type="entry name" value="Methyl-accepting chemotaxis sensory transducer"/>
    <property type="match status" value="1"/>
</dbReference>
<dbReference type="OrthoDB" id="49457at2"/>
<dbReference type="SUPFAM" id="SSF58104">
    <property type="entry name" value="Methyl-accepting chemotaxis protein (MCP) signaling domain"/>
    <property type="match status" value="1"/>
</dbReference>
<feature type="transmembrane region" description="Helical" evidence="9">
    <location>
        <begin position="12"/>
        <end position="34"/>
    </location>
</feature>
<dbReference type="InterPro" id="IPR003660">
    <property type="entry name" value="HAMP_dom"/>
</dbReference>
<gene>
    <name evidence="12" type="ORF">HR45_02040</name>
</gene>
<dbReference type="SMART" id="SM00304">
    <property type="entry name" value="HAMP"/>
    <property type="match status" value="1"/>
</dbReference>
<keyword evidence="4 9" id="KW-0472">Membrane</keyword>
<comment type="caution">
    <text evidence="12">The sequence shown here is derived from an EMBL/GenBank/DDBJ whole genome shotgun (WGS) entry which is preliminary data.</text>
</comment>
<dbReference type="PROSITE" id="PS50885">
    <property type="entry name" value="HAMP"/>
    <property type="match status" value="1"/>
</dbReference>
<evidence type="ECO:0000256" key="7">
    <source>
        <dbReference type="PROSITE-ProRule" id="PRU00284"/>
    </source>
</evidence>
<feature type="domain" description="HAMP" evidence="11">
    <location>
        <begin position="344"/>
        <end position="398"/>
    </location>
</feature>
<keyword evidence="8" id="KW-0175">Coiled coil</keyword>
<sequence>MRIHSIRIKMILPIAFLALILIALFSFMVIMSLVQSNAMKRQAENYFEAIAVVLNADRDIYQARIAQERLINGEGARDANQQDFDDNADQVYQRFHKYLDYLADEPEVTAPFANFNTLYHEWLQASAKVMDSAHVSVKLTQELQAGDDEFQQIRNMLDKAGESLRTHTQDVEKDKTADISQYVEAMAEVLNADRDIYQARLALQKLVHHVGDFEQNQTFFDENAKQVLQRFHNYRSYLIREPALVAPYDGFDTLYNQWYQKCQALLASPQARTQQSLPADLHTMETKFAAIRGVLDKAGEAAREHARVMKDEVHKNVAYYQNVAMVIICVAFILALIVGYLVPLKLTREVEHITQRIKEIAAGDGDLTQRIGSKGKDELGDLAREFDGFVEHLRCIVGNIQQNSSALGGTTFELNKVSVQAGQIISGLVQASEAIVSAGSEMNMSNQHMAELAKSTADETNNSSLLTQNGVKAVTTSNRAIDSLVQDIEVALERANVLEQSSAAIASVLEVIRKIAEQTNLLALNAAIEAARAGEQGRGFAVVADEVRVLATRTQSSTDEIETMIERLKTSVTEAAQAIRNSRNNANTTVANFEEVMRIFDCLSESFDKVQEMAAQTAQATQEQSTVANHINQNLVALKEQTDGVNEMAEQVQQQSVQISDLYQALNRQVDSFKS</sequence>
<comment type="subcellular location">
    <subcellularLocation>
        <location evidence="1">Membrane</location>
        <topology evidence="1">Multi-pass membrane protein</topology>
    </subcellularLocation>
</comment>
<comment type="similarity">
    <text evidence="6">Belongs to the methyl-accepting chemotaxis (MCP) protein family.</text>
</comment>
<evidence type="ECO:0000313" key="12">
    <source>
        <dbReference type="EMBL" id="KFZ39195.1"/>
    </source>
</evidence>
<dbReference type="Gene3D" id="1.10.287.950">
    <property type="entry name" value="Methyl-accepting chemotaxis protein"/>
    <property type="match status" value="1"/>
</dbReference>
<evidence type="ECO:0000256" key="5">
    <source>
        <dbReference type="ARBA" id="ARBA00023224"/>
    </source>
</evidence>
<protein>
    <submittedName>
        <fullName evidence="12">Chemotaxis protein</fullName>
    </submittedName>
</protein>
<dbReference type="GO" id="GO:0007165">
    <property type="term" value="P:signal transduction"/>
    <property type="evidence" value="ECO:0007669"/>
    <property type="project" value="UniProtKB-KW"/>
</dbReference>
<dbReference type="PROSITE" id="PS50111">
    <property type="entry name" value="CHEMOTAXIS_TRANSDUC_2"/>
    <property type="match status" value="1"/>
</dbReference>
<organism evidence="12 13">
    <name type="scientific">Shewanella mangrovi</name>
    <dbReference type="NCBI Taxonomy" id="1515746"/>
    <lineage>
        <taxon>Bacteria</taxon>
        <taxon>Pseudomonadati</taxon>
        <taxon>Pseudomonadota</taxon>
        <taxon>Gammaproteobacteria</taxon>
        <taxon>Alteromonadales</taxon>
        <taxon>Shewanellaceae</taxon>
        <taxon>Shewanella</taxon>
    </lineage>
</organism>
<feature type="domain" description="Methyl-accepting transducer" evidence="10">
    <location>
        <begin position="403"/>
        <end position="639"/>
    </location>
</feature>
<dbReference type="PANTHER" id="PTHR32089">
    <property type="entry name" value="METHYL-ACCEPTING CHEMOTAXIS PROTEIN MCPB"/>
    <property type="match status" value="1"/>
</dbReference>
<dbReference type="EMBL" id="JPEO01000001">
    <property type="protein sequence ID" value="KFZ39195.1"/>
    <property type="molecule type" value="Genomic_DNA"/>
</dbReference>
<dbReference type="SMART" id="SM00283">
    <property type="entry name" value="MA"/>
    <property type="match status" value="1"/>
</dbReference>
<evidence type="ECO:0000259" key="10">
    <source>
        <dbReference type="PROSITE" id="PS50111"/>
    </source>
</evidence>
<feature type="coiled-coil region" evidence="8">
    <location>
        <begin position="635"/>
        <end position="669"/>
    </location>
</feature>
<name>A0A094JGV1_9GAMM</name>
<dbReference type="Proteomes" id="UP000029264">
    <property type="component" value="Unassembled WGS sequence"/>
</dbReference>
<evidence type="ECO:0000259" key="11">
    <source>
        <dbReference type="PROSITE" id="PS50885"/>
    </source>
</evidence>
<keyword evidence="13" id="KW-1185">Reference proteome</keyword>
<reference evidence="12 13" key="1">
    <citation type="submission" date="2014-06" db="EMBL/GenBank/DDBJ databases">
        <title>Shewanella sp. YQH10.</title>
        <authorList>
            <person name="Liu Y."/>
            <person name="Zeng R."/>
        </authorList>
    </citation>
    <scope>NUCLEOTIDE SEQUENCE [LARGE SCALE GENOMIC DNA]</scope>
    <source>
        <strain evidence="12 13">YQH10</strain>
    </source>
</reference>
<evidence type="ECO:0000256" key="3">
    <source>
        <dbReference type="ARBA" id="ARBA00022989"/>
    </source>
</evidence>
<dbReference type="AlphaFoldDB" id="A0A094JGV1"/>
<evidence type="ECO:0000256" key="9">
    <source>
        <dbReference type="SAM" id="Phobius"/>
    </source>
</evidence>
<evidence type="ECO:0000256" key="6">
    <source>
        <dbReference type="ARBA" id="ARBA00029447"/>
    </source>
</evidence>
<accession>A0A094JGV1</accession>
<evidence type="ECO:0000256" key="1">
    <source>
        <dbReference type="ARBA" id="ARBA00004141"/>
    </source>
</evidence>
<keyword evidence="3 9" id="KW-1133">Transmembrane helix</keyword>
<evidence type="ECO:0000256" key="8">
    <source>
        <dbReference type="SAM" id="Coils"/>
    </source>
</evidence>
<evidence type="ECO:0000256" key="4">
    <source>
        <dbReference type="ARBA" id="ARBA00023136"/>
    </source>
</evidence>
<dbReference type="Pfam" id="PF00015">
    <property type="entry name" value="MCPsignal"/>
    <property type="match status" value="1"/>
</dbReference>
<dbReference type="STRING" id="1515746.HR45_02040"/>
<evidence type="ECO:0000313" key="13">
    <source>
        <dbReference type="Proteomes" id="UP000029264"/>
    </source>
</evidence>
<evidence type="ECO:0000256" key="2">
    <source>
        <dbReference type="ARBA" id="ARBA00022692"/>
    </source>
</evidence>
<dbReference type="GO" id="GO:0006935">
    <property type="term" value="P:chemotaxis"/>
    <property type="evidence" value="ECO:0007669"/>
    <property type="project" value="UniProtKB-ARBA"/>
</dbReference>
<dbReference type="InterPro" id="IPR004089">
    <property type="entry name" value="MCPsignal_dom"/>
</dbReference>